<dbReference type="RefSeq" id="XP_013403938.2">
    <property type="nucleotide sequence ID" value="XM_013548484.2"/>
</dbReference>
<dbReference type="Pfam" id="PF00083">
    <property type="entry name" value="Sugar_tr"/>
    <property type="match status" value="1"/>
</dbReference>
<evidence type="ECO:0000256" key="4">
    <source>
        <dbReference type="ARBA" id="ARBA00023136"/>
    </source>
</evidence>
<keyword evidence="7" id="KW-1185">Reference proteome</keyword>
<feature type="transmembrane region" description="Helical" evidence="5">
    <location>
        <begin position="362"/>
        <end position="382"/>
    </location>
</feature>
<comment type="subcellular location">
    <subcellularLocation>
        <location evidence="1">Membrane</location>
        <topology evidence="1">Multi-pass membrane protein</topology>
    </subcellularLocation>
</comment>
<feature type="transmembrane region" description="Helical" evidence="5">
    <location>
        <begin position="20"/>
        <end position="43"/>
    </location>
</feature>
<feature type="transmembrane region" description="Helical" evidence="5">
    <location>
        <begin position="422"/>
        <end position="441"/>
    </location>
</feature>
<feature type="transmembrane region" description="Helical" evidence="5">
    <location>
        <begin position="192"/>
        <end position="209"/>
    </location>
</feature>
<dbReference type="PROSITE" id="PS50850">
    <property type="entry name" value="MFS"/>
    <property type="match status" value="1"/>
</dbReference>
<dbReference type="InterPro" id="IPR020846">
    <property type="entry name" value="MFS_dom"/>
</dbReference>
<dbReference type="InParanoid" id="A0A1S3J100"/>
<dbReference type="InterPro" id="IPR036259">
    <property type="entry name" value="MFS_trans_sf"/>
</dbReference>
<feature type="transmembrane region" description="Helical" evidence="5">
    <location>
        <begin position="508"/>
        <end position="530"/>
    </location>
</feature>
<evidence type="ECO:0000313" key="8">
    <source>
        <dbReference type="RefSeq" id="XP_013403938.2"/>
    </source>
</evidence>
<dbReference type="PROSITE" id="PS00216">
    <property type="entry name" value="SUGAR_TRANSPORT_1"/>
    <property type="match status" value="1"/>
</dbReference>
<evidence type="ECO:0000256" key="1">
    <source>
        <dbReference type="ARBA" id="ARBA00004141"/>
    </source>
</evidence>
<protein>
    <submittedName>
        <fullName evidence="8">Organic cation transporter protein-like</fullName>
    </submittedName>
</protein>
<dbReference type="Gene3D" id="1.20.1250.20">
    <property type="entry name" value="MFS general substrate transporter like domains"/>
    <property type="match status" value="1"/>
</dbReference>
<gene>
    <name evidence="8" type="primary">LOC106169123</name>
</gene>
<dbReference type="GO" id="GO:0022857">
    <property type="term" value="F:transmembrane transporter activity"/>
    <property type="evidence" value="ECO:0007669"/>
    <property type="project" value="InterPro"/>
</dbReference>
<dbReference type="KEGG" id="lak:106169123"/>
<dbReference type="OrthoDB" id="5141738at2759"/>
<dbReference type="GO" id="GO:0016020">
    <property type="term" value="C:membrane"/>
    <property type="evidence" value="ECO:0007669"/>
    <property type="project" value="UniProtKB-SubCell"/>
</dbReference>
<dbReference type="InterPro" id="IPR005828">
    <property type="entry name" value="MFS_sugar_transport-like"/>
</dbReference>
<feature type="transmembrane region" description="Helical" evidence="5">
    <location>
        <begin position="215"/>
        <end position="237"/>
    </location>
</feature>
<feature type="transmembrane region" description="Helical" evidence="5">
    <location>
        <begin position="394"/>
        <end position="415"/>
    </location>
</feature>
<dbReference type="GeneID" id="106169123"/>
<keyword evidence="3 5" id="KW-1133">Transmembrane helix</keyword>
<dbReference type="CDD" id="cd17317">
    <property type="entry name" value="MFS_SLC22"/>
    <property type="match status" value="1"/>
</dbReference>
<proteinExistence type="predicted"/>
<evidence type="ECO:0000256" key="2">
    <source>
        <dbReference type="ARBA" id="ARBA00022692"/>
    </source>
</evidence>
<feature type="transmembrane region" description="Helical" evidence="5">
    <location>
        <begin position="249"/>
        <end position="272"/>
    </location>
</feature>
<dbReference type="SUPFAM" id="SSF103473">
    <property type="entry name" value="MFS general substrate transporter"/>
    <property type="match status" value="1"/>
</dbReference>
<dbReference type="Proteomes" id="UP000085678">
    <property type="component" value="Unplaced"/>
</dbReference>
<feature type="transmembrane region" description="Helical" evidence="5">
    <location>
        <begin position="482"/>
        <end position="502"/>
    </location>
</feature>
<dbReference type="InterPro" id="IPR005829">
    <property type="entry name" value="Sugar_transporter_CS"/>
</dbReference>
<organism evidence="7 8">
    <name type="scientific">Lingula anatina</name>
    <name type="common">Brachiopod</name>
    <name type="synonym">Lingula unguis</name>
    <dbReference type="NCBI Taxonomy" id="7574"/>
    <lineage>
        <taxon>Eukaryota</taxon>
        <taxon>Metazoa</taxon>
        <taxon>Spiralia</taxon>
        <taxon>Lophotrochozoa</taxon>
        <taxon>Brachiopoda</taxon>
        <taxon>Linguliformea</taxon>
        <taxon>Lingulata</taxon>
        <taxon>Lingulida</taxon>
        <taxon>Linguloidea</taxon>
        <taxon>Lingulidae</taxon>
        <taxon>Lingula</taxon>
    </lineage>
</organism>
<reference evidence="8" key="1">
    <citation type="submission" date="2025-08" db="UniProtKB">
        <authorList>
            <consortium name="RefSeq"/>
        </authorList>
    </citation>
    <scope>IDENTIFICATION</scope>
    <source>
        <tissue evidence="8">Gonads</tissue>
    </source>
</reference>
<feature type="domain" description="Major facilitator superfamily (MFS) profile" evidence="6">
    <location>
        <begin position="96"/>
        <end position="535"/>
    </location>
</feature>
<dbReference type="AlphaFoldDB" id="A0A1S3J100"/>
<feature type="transmembrane region" description="Helical" evidence="5">
    <location>
        <begin position="447"/>
        <end position="470"/>
    </location>
</feature>
<evidence type="ECO:0000256" key="5">
    <source>
        <dbReference type="SAM" id="Phobius"/>
    </source>
</evidence>
<evidence type="ECO:0000313" key="7">
    <source>
        <dbReference type="Proteomes" id="UP000085678"/>
    </source>
</evidence>
<evidence type="ECO:0000259" key="6">
    <source>
        <dbReference type="PROSITE" id="PS50850"/>
    </source>
</evidence>
<sequence length="597" mass="66485">MHLDGLLQVIGEFGTYQRRQYFLVCLVGLYAILPLLTTVFLAATPKHHCKLPADYVARAERIYGNLSREELLNLSIPWEENGGQLTRSSCKLYPWTRPNQTLTPYNETYSVPSVNETESIACPLGLEYSQDIYTSTVVSEFDLSCGREWMVGASQSAFFVGKMVGDAFTGTVSDRTTYSRSHGCFRFGRRPTFLVAVMFSASVGVVTALSPSMTVYIASLGLQGFVSGCVLLSIYTLGIEFVGPSKRKLAGFGIMYFFSFGYFYIVLFAYFIRDWRHLNLALLVPGYLFGLYYFVLPESFRWLLSRNRTEEAVDLIRAISRTNIKSEPDAETIQSVLEDEDEVVLSPRTHTPVDLLRTWRRAALTANVCFNWMVNSMVYYGLTLNLESLGGNLYLNFLLMGAIEYPGYTLALVLLDKIGRRRTLAASMVLGGVACIVSGSLPADLHWLILTLAVLGKMGISASFTIIYVVTAEVYPTVIRTIAMGMSSTFARVGSAVTPQVFLLKETIAALPFIILGVESILAGLLSLLLPETMCRDLPQNLEEFDNMLASPRVCKGTKLKETRRKTRNIRENIKTADNEWSDAKDSCLAHGNTTDI</sequence>
<keyword evidence="4 5" id="KW-0472">Membrane</keyword>
<accession>A0A1S3J100</accession>
<feature type="transmembrane region" description="Helical" evidence="5">
    <location>
        <begin position="278"/>
        <end position="296"/>
    </location>
</feature>
<name>A0A1S3J100_LINAN</name>
<evidence type="ECO:0000256" key="3">
    <source>
        <dbReference type="ARBA" id="ARBA00022989"/>
    </source>
</evidence>
<keyword evidence="2 5" id="KW-0812">Transmembrane</keyword>
<dbReference type="PANTHER" id="PTHR24064">
    <property type="entry name" value="SOLUTE CARRIER FAMILY 22 MEMBER"/>
    <property type="match status" value="1"/>
</dbReference>